<evidence type="ECO:0000256" key="3">
    <source>
        <dbReference type="ARBA" id="ARBA00022777"/>
    </source>
</evidence>
<evidence type="ECO:0000256" key="1">
    <source>
        <dbReference type="ARBA" id="ARBA00022679"/>
    </source>
</evidence>
<dbReference type="PANTHER" id="PTHR45800:SF4">
    <property type="entry name" value="PHOSPHATIDYLINOSITOL 4-KINASE GAMMA 3"/>
    <property type="match status" value="1"/>
</dbReference>
<keyword evidence="3" id="KW-0418">Kinase</keyword>
<dbReference type="EMBL" id="BSYI01000053">
    <property type="protein sequence ID" value="GMG85164.1"/>
    <property type="molecule type" value="Genomic_DNA"/>
</dbReference>
<keyword evidence="2" id="KW-0547">Nucleotide-binding</keyword>
<evidence type="ECO:0000313" key="6">
    <source>
        <dbReference type="EMBL" id="GMG85164.1"/>
    </source>
</evidence>
<proteinExistence type="predicted"/>
<accession>A0ABQ6LSV3</accession>
<dbReference type="InterPro" id="IPR044571">
    <property type="entry name" value="P4KG1-8"/>
</dbReference>
<reference evidence="6 7" key="1">
    <citation type="submission" date="2023-04" db="EMBL/GenBank/DDBJ databases">
        <title>Marinoamorphus aggregata gen. nov., sp. Nov., isolate from tissue of brittle star Ophioplocus japonicus.</title>
        <authorList>
            <person name="Kawano K."/>
            <person name="Sawayama S."/>
            <person name="Nakagawa S."/>
        </authorList>
    </citation>
    <scope>NUCLEOTIDE SEQUENCE [LARGE SCALE GENOMIC DNA]</scope>
    <source>
        <strain evidence="6 7">NKW23</strain>
    </source>
</reference>
<protein>
    <recommendedName>
        <fullName evidence="5">PI3K/PI4K catalytic domain-containing protein</fullName>
    </recommendedName>
</protein>
<evidence type="ECO:0000259" key="5">
    <source>
        <dbReference type="Pfam" id="PF00454"/>
    </source>
</evidence>
<feature type="domain" description="PI3K/PI4K catalytic" evidence="5">
    <location>
        <begin position="799"/>
        <end position="845"/>
    </location>
</feature>
<evidence type="ECO:0000313" key="7">
    <source>
        <dbReference type="Proteomes" id="UP001239909"/>
    </source>
</evidence>
<keyword evidence="1" id="KW-0808">Transferase</keyword>
<evidence type="ECO:0000256" key="4">
    <source>
        <dbReference type="ARBA" id="ARBA00022840"/>
    </source>
</evidence>
<dbReference type="PANTHER" id="PTHR45800">
    <property type="entry name" value="PHOSPHATIDYLINOSITOL 4-KINASE GAMMA"/>
    <property type="match status" value="1"/>
</dbReference>
<name>A0ABQ6LSV3_9RHOB</name>
<organism evidence="6 7">
    <name type="scientific">Paralimibaculum aggregatum</name>
    <dbReference type="NCBI Taxonomy" id="3036245"/>
    <lineage>
        <taxon>Bacteria</taxon>
        <taxon>Pseudomonadati</taxon>
        <taxon>Pseudomonadota</taxon>
        <taxon>Alphaproteobacteria</taxon>
        <taxon>Rhodobacterales</taxon>
        <taxon>Paracoccaceae</taxon>
        <taxon>Paralimibaculum</taxon>
    </lineage>
</organism>
<sequence>MTDYLSKKDWRAAIKHEKKVKRTGMSEVFEALAGAVRKRDLDKQSMALDEIIDKANGVRARHRDNDTVTDFLARTIRAAEKMAREVDAERAKAARAQLDRGAQDGNRLAAMEAMAKLVRKVRQLSPDSAWNFVVAPGRPVSGLVLTRRRVRTSDVKKAYAMKGKKGVYFTGAVHGGNGGLVFELEAQPPGGLAKMIKRAIKLHAGLSLRVTIRGGGVEFDDEQDLEEIAGGDAALDAAPGDLDDQAADPADTDHAVLADLDDRVTALEDRFEDLAGREASGIEGALDGLIGAAAQLRRIVETSPGLGDEDREDLVFRLDGLAGQAQQIPDAAGSRSRLAAYPGQTDLRRLVDRALSLDPERRSARIDRVKASLRALVQRIADDADLAPDERAFLLAMIRAEVARCQTALDALDRARPGMEALDPALAARMAAIDNAVREIVGSAIARQPQTIATLTSYRGFRSHLASGDLDAIAAGIDPMEAEILDLRRRAGHAGSEARRREQHEAIKAELAPQMAYVKKAAFPAGAVTASPEIARALRGEKLLRKVVERGAACLKQPDAARIAALAEAASAAVSDLADRRRSLAAELDEAAARGSASRIARLEAKLAELTALDKVAGNALQRARLAELAVRFDAITAQPTDAAAMEALAQLQAEFYFTETAVKQGVSRAGASGLGAEGGASESWWIERARGGYDDDGAEKAFIFKPAVREATVFSGLPQGSGAPREALARTLDEAMAEAGFRIGVCPTVLAEIDASVLPGFEPDAGAMLGSMQKVADNIGSVAEVLGDDPDAMARIDAREYGDIAVFDMLFANLDRHGNNLLVTMDDGGNPGLLPIDHGSGLPDPEALQICRESLGRSVNAMLDPCFPQARDLLAAETREALGRIDPQSLAATMAGSRDGIEGRHGALAGAVSDAAIEGLAKRLEFLQAACDRLTVEELFEALGTGALRIAQCPADGMVALADTLCDEARRNRAAQEAFEPFRQELERQWDQVIHFKRLGWFGSLSRLAAEGFFGANPVLVERIARLGATNASLEQQIADALATANDPELEARVASEKRLTSKIAIIERADRLSDLPDQASEDAGELARQIADLETLYDGLGGDAEWAAATRVSPSCATFALSFEEGFDRLKNKIEVLREWQAFTREGGLAEYARLGGTGGREGSIKLMLERLLELKRSKAQIDWIMAMTEEEVTEAAEAALAGRLDEIDAMLAVLGRPGRETFAAERQRVADAWAAGNLLGAQTVAVRTIFDLRGAIASEAQLRDRLEVALATLIAERDSADQSAQDALAPHARRLHLSLREAIDTADQAAFDAARQEWTALLAPAPGDMSETPMVA</sequence>
<evidence type="ECO:0000256" key="2">
    <source>
        <dbReference type="ARBA" id="ARBA00022741"/>
    </source>
</evidence>
<dbReference type="Proteomes" id="UP001239909">
    <property type="component" value="Unassembled WGS sequence"/>
</dbReference>
<dbReference type="InterPro" id="IPR000403">
    <property type="entry name" value="PI3/4_kinase_cat_dom"/>
</dbReference>
<comment type="caution">
    <text evidence="6">The sequence shown here is derived from an EMBL/GenBank/DDBJ whole genome shotgun (WGS) entry which is preliminary data.</text>
</comment>
<gene>
    <name evidence="6" type="ORF">LNKW23_43800</name>
</gene>
<keyword evidence="7" id="KW-1185">Reference proteome</keyword>
<dbReference type="Pfam" id="PF00454">
    <property type="entry name" value="PI3_PI4_kinase"/>
    <property type="match status" value="1"/>
</dbReference>
<keyword evidence="4" id="KW-0067">ATP-binding</keyword>